<dbReference type="EMBL" id="BAEG01000035">
    <property type="protein sequence ID" value="GAB13043.1"/>
    <property type="molecule type" value="Genomic_DNA"/>
</dbReference>
<evidence type="ECO:0000256" key="1">
    <source>
        <dbReference type="SAM" id="MobiDB-lite"/>
    </source>
</evidence>
<organism evidence="2 3">
    <name type="scientific">Arthrobacter globiformis (strain ATCC 8010 / DSM 20124 / JCM 1332 / NBRC 12137 / NCIMB 8907 / NRRL B-2979 / 168)</name>
    <dbReference type="NCBI Taxonomy" id="1077972"/>
    <lineage>
        <taxon>Bacteria</taxon>
        <taxon>Bacillati</taxon>
        <taxon>Actinomycetota</taxon>
        <taxon>Actinomycetes</taxon>
        <taxon>Micrococcales</taxon>
        <taxon>Micrococcaceae</taxon>
        <taxon>Arthrobacter</taxon>
    </lineage>
</organism>
<gene>
    <name evidence="2" type="ORF">ARGLB_035_00070</name>
</gene>
<reference evidence="2 3" key="1">
    <citation type="submission" date="2011-12" db="EMBL/GenBank/DDBJ databases">
        <title>Whole genome shotgun sequence of Arthrobacter globiformis NBRC 12137.</title>
        <authorList>
            <person name="Miyazawa S."/>
            <person name="Hosoyama A."/>
            <person name="Tsuchikane K."/>
            <person name="Katsumata H."/>
            <person name="Yamazaki S."/>
            <person name="Fujita N."/>
        </authorList>
    </citation>
    <scope>NUCLEOTIDE SEQUENCE [LARGE SCALE GENOMIC DNA]</scope>
    <source>
        <strain evidence="2 3">NBRC 12137</strain>
    </source>
</reference>
<dbReference type="Proteomes" id="UP000003828">
    <property type="component" value="Unassembled WGS sequence"/>
</dbReference>
<dbReference type="AlphaFoldDB" id="H0QJP2"/>
<evidence type="ECO:0000313" key="3">
    <source>
        <dbReference type="Proteomes" id="UP000003828"/>
    </source>
</evidence>
<keyword evidence="3" id="KW-1185">Reference proteome</keyword>
<sequence>MEVNRITGTTSTKSILKDYRMMSIMFRGAANRMGGPASTETQKLASGTSGAVRPPLPMADTTSPAAREHLRSAAYDAVERVLNGLLQPLNARTLTTRWNEALNAMAKHLETRCTS</sequence>
<name>H0QJP2_ARTG1</name>
<evidence type="ECO:0000313" key="2">
    <source>
        <dbReference type="EMBL" id="GAB13043.1"/>
    </source>
</evidence>
<feature type="region of interest" description="Disordered" evidence="1">
    <location>
        <begin position="31"/>
        <end position="62"/>
    </location>
</feature>
<feature type="compositionally biased region" description="Polar residues" evidence="1">
    <location>
        <begin position="38"/>
        <end position="49"/>
    </location>
</feature>
<accession>H0QJP2</accession>
<comment type="caution">
    <text evidence="2">The sequence shown here is derived from an EMBL/GenBank/DDBJ whole genome shotgun (WGS) entry which is preliminary data.</text>
</comment>
<proteinExistence type="predicted"/>
<protein>
    <submittedName>
        <fullName evidence="2">Uncharacterized protein</fullName>
    </submittedName>
</protein>